<protein>
    <submittedName>
        <fullName evidence="1">Uncharacterized protein</fullName>
    </submittedName>
</protein>
<dbReference type="Proteomes" id="UP000012073">
    <property type="component" value="Unassembled WGS sequence"/>
</dbReference>
<dbReference type="GeneID" id="17321683"/>
<evidence type="ECO:0000313" key="2">
    <source>
        <dbReference type="Proteomes" id="UP000012073"/>
    </source>
</evidence>
<proteinExistence type="predicted"/>
<organism evidence="1 2">
    <name type="scientific">Chondrus crispus</name>
    <name type="common">Carrageen Irish moss</name>
    <name type="synonym">Polymorpha crispa</name>
    <dbReference type="NCBI Taxonomy" id="2769"/>
    <lineage>
        <taxon>Eukaryota</taxon>
        <taxon>Rhodophyta</taxon>
        <taxon>Florideophyceae</taxon>
        <taxon>Rhodymeniophycidae</taxon>
        <taxon>Gigartinales</taxon>
        <taxon>Gigartinaceae</taxon>
        <taxon>Chondrus</taxon>
    </lineage>
</organism>
<evidence type="ECO:0000313" key="1">
    <source>
        <dbReference type="EMBL" id="CDF34153.1"/>
    </source>
</evidence>
<dbReference type="EMBL" id="HG001674">
    <property type="protein sequence ID" value="CDF34153.1"/>
    <property type="molecule type" value="Genomic_DNA"/>
</dbReference>
<reference evidence="2" key="1">
    <citation type="journal article" date="2013" name="Proc. Natl. Acad. Sci. U.S.A.">
        <title>Genome structure and metabolic features in the red seaweed Chondrus crispus shed light on evolution of the Archaeplastida.</title>
        <authorList>
            <person name="Collen J."/>
            <person name="Porcel B."/>
            <person name="Carre W."/>
            <person name="Ball S.G."/>
            <person name="Chaparro C."/>
            <person name="Tonon T."/>
            <person name="Barbeyron T."/>
            <person name="Michel G."/>
            <person name="Noel B."/>
            <person name="Valentin K."/>
            <person name="Elias M."/>
            <person name="Artiguenave F."/>
            <person name="Arun A."/>
            <person name="Aury J.M."/>
            <person name="Barbosa-Neto J.F."/>
            <person name="Bothwell J.H."/>
            <person name="Bouget F.Y."/>
            <person name="Brillet L."/>
            <person name="Cabello-Hurtado F."/>
            <person name="Capella-Gutierrez S."/>
            <person name="Charrier B."/>
            <person name="Cladiere L."/>
            <person name="Cock J.M."/>
            <person name="Coelho S.M."/>
            <person name="Colleoni C."/>
            <person name="Czjzek M."/>
            <person name="Da Silva C."/>
            <person name="Delage L."/>
            <person name="Denoeud F."/>
            <person name="Deschamps P."/>
            <person name="Dittami S.M."/>
            <person name="Gabaldon T."/>
            <person name="Gachon C.M."/>
            <person name="Groisillier A."/>
            <person name="Herve C."/>
            <person name="Jabbari K."/>
            <person name="Katinka M."/>
            <person name="Kloareg B."/>
            <person name="Kowalczyk N."/>
            <person name="Labadie K."/>
            <person name="Leblanc C."/>
            <person name="Lopez P.J."/>
            <person name="McLachlan D.H."/>
            <person name="Meslet-Cladiere L."/>
            <person name="Moustafa A."/>
            <person name="Nehr Z."/>
            <person name="Nyvall Collen P."/>
            <person name="Panaud O."/>
            <person name="Partensky F."/>
            <person name="Poulain J."/>
            <person name="Rensing S.A."/>
            <person name="Rousvoal S."/>
            <person name="Samson G."/>
            <person name="Symeonidi A."/>
            <person name="Weissenbach J."/>
            <person name="Zambounis A."/>
            <person name="Wincker P."/>
            <person name="Boyen C."/>
        </authorList>
    </citation>
    <scope>NUCLEOTIDE SEQUENCE [LARGE SCALE GENOMIC DNA]</scope>
    <source>
        <strain evidence="2">cv. Stackhouse</strain>
    </source>
</reference>
<gene>
    <name evidence="1" type="ORF">CHC_T00002841001</name>
</gene>
<dbReference type="AlphaFoldDB" id="R7Q8M8"/>
<keyword evidence="2" id="KW-1185">Reference proteome</keyword>
<dbReference type="KEGG" id="ccp:CHC_T00002841001"/>
<sequence length="180" mass="19330">MNLVLCPINLFLQYGIASLRMGAGISFSKSSLSVCVATMGSRRWTASSKMTSEILACFPEIRFKTESLNFPCSLLSNKLTTLGTKTASEAPNNVTAFSRSFRTWSVIPLNSLLHRVGFACTHLCTAVVSPFASCCNNSLSSATSLICLCKVGSSGIFLLSHGTNNERSTKLCSFQLSSSM</sequence>
<dbReference type="RefSeq" id="XP_005713972.1">
    <property type="nucleotide sequence ID" value="XM_005713915.1"/>
</dbReference>
<accession>R7Q8M8</accession>
<name>R7Q8M8_CHOCR</name>
<dbReference type="Gramene" id="CDF34153">
    <property type="protein sequence ID" value="CDF34153"/>
    <property type="gene ID" value="CHC_T00002841001"/>
</dbReference>